<feature type="signal peptide" evidence="7">
    <location>
        <begin position="1"/>
        <end position="23"/>
    </location>
</feature>
<dbReference type="SMART" id="SM00020">
    <property type="entry name" value="Tryp_SPc"/>
    <property type="match status" value="1"/>
</dbReference>
<dbReference type="RefSeq" id="XP_028931477.1">
    <property type="nucleotide sequence ID" value="XM_029075644.2"/>
</dbReference>
<dbReference type="SUPFAM" id="SSF50494">
    <property type="entry name" value="Trypsin-like serine proteases"/>
    <property type="match status" value="1"/>
</dbReference>
<evidence type="ECO:0000256" key="6">
    <source>
        <dbReference type="RuleBase" id="RU363034"/>
    </source>
</evidence>
<dbReference type="InterPro" id="IPR009003">
    <property type="entry name" value="Peptidase_S1_PA"/>
</dbReference>
<organism evidence="9 10">
    <name type="scientific">Ornithorhynchus anatinus</name>
    <name type="common">Duckbill platypus</name>
    <dbReference type="NCBI Taxonomy" id="9258"/>
    <lineage>
        <taxon>Eukaryota</taxon>
        <taxon>Metazoa</taxon>
        <taxon>Chordata</taxon>
        <taxon>Craniata</taxon>
        <taxon>Vertebrata</taxon>
        <taxon>Euteleostomi</taxon>
        <taxon>Mammalia</taxon>
        <taxon>Monotremata</taxon>
        <taxon>Ornithorhynchidae</taxon>
        <taxon>Ornithorhynchus</taxon>
    </lineage>
</organism>
<keyword evidence="5" id="KW-0325">Glycoprotein</keyword>
<keyword evidence="10" id="KW-1185">Reference proteome</keyword>
<dbReference type="InterPro" id="IPR001314">
    <property type="entry name" value="Peptidase_S1A"/>
</dbReference>
<dbReference type="OMA" id="HWISSGC"/>
<dbReference type="CDD" id="cd00190">
    <property type="entry name" value="Tryp_SPc"/>
    <property type="match status" value="1"/>
</dbReference>
<evidence type="ECO:0000256" key="7">
    <source>
        <dbReference type="SAM" id="SignalP"/>
    </source>
</evidence>
<reference evidence="9" key="3">
    <citation type="submission" date="2025-09" db="UniProtKB">
        <authorList>
            <consortium name="Ensembl"/>
        </authorList>
    </citation>
    <scope>IDENTIFICATION</scope>
    <source>
        <strain evidence="9">Glennie</strain>
    </source>
</reference>
<dbReference type="Pfam" id="PF00089">
    <property type="entry name" value="Trypsin"/>
    <property type="match status" value="1"/>
</dbReference>
<dbReference type="KEGG" id="oaa:114815111"/>
<dbReference type="PROSITE" id="PS50240">
    <property type="entry name" value="TRYPSIN_DOM"/>
    <property type="match status" value="1"/>
</dbReference>
<protein>
    <recommendedName>
        <fullName evidence="8">Peptidase S1 domain-containing protein</fullName>
    </recommendedName>
</protein>
<dbReference type="GeneTree" id="ENSGT00940000154999"/>
<keyword evidence="6" id="KW-0720">Serine protease</keyword>
<dbReference type="Proteomes" id="UP000002279">
    <property type="component" value="Chromosome 11"/>
</dbReference>
<dbReference type="PROSITE" id="PS00135">
    <property type="entry name" value="TRYPSIN_SER"/>
    <property type="match status" value="1"/>
</dbReference>
<evidence type="ECO:0000256" key="4">
    <source>
        <dbReference type="ARBA" id="ARBA00023157"/>
    </source>
</evidence>
<evidence type="ECO:0000313" key="10">
    <source>
        <dbReference type="Proteomes" id="UP000002279"/>
    </source>
</evidence>
<dbReference type="InterPro" id="IPR043504">
    <property type="entry name" value="Peptidase_S1_PA_chymotrypsin"/>
</dbReference>
<reference evidence="9 10" key="1">
    <citation type="journal article" date="2008" name="Nature">
        <title>Genome analysis of the platypus reveals unique signatures of evolution.</title>
        <authorList>
            <person name="Warren W.C."/>
            <person name="Hillier L.W."/>
            <person name="Marshall Graves J.A."/>
            <person name="Birney E."/>
            <person name="Ponting C.P."/>
            <person name="Grutzner F."/>
            <person name="Belov K."/>
            <person name="Miller W."/>
            <person name="Clarke L."/>
            <person name="Chinwalla A.T."/>
            <person name="Yang S.P."/>
            <person name="Heger A."/>
            <person name="Locke D.P."/>
            <person name="Miethke P."/>
            <person name="Waters P.D."/>
            <person name="Veyrunes F."/>
            <person name="Fulton L."/>
            <person name="Fulton B."/>
            <person name="Graves T."/>
            <person name="Wallis J."/>
            <person name="Puente X.S."/>
            <person name="Lopez-Otin C."/>
            <person name="Ordonez G.R."/>
            <person name="Eichler E.E."/>
            <person name="Chen L."/>
            <person name="Cheng Z."/>
            <person name="Deakin J.E."/>
            <person name="Alsop A."/>
            <person name="Thompson K."/>
            <person name="Kirby P."/>
            <person name="Papenfuss A.T."/>
            <person name="Wakefield M.J."/>
            <person name="Olender T."/>
            <person name="Lancet D."/>
            <person name="Huttley G.A."/>
            <person name="Smit A.F."/>
            <person name="Pask A."/>
            <person name="Temple-Smith P."/>
            <person name="Batzer M.A."/>
            <person name="Walker J.A."/>
            <person name="Konkel M.K."/>
            <person name="Harris R.S."/>
            <person name="Whittington C.M."/>
            <person name="Wong E.S."/>
            <person name="Gemmell N.J."/>
            <person name="Buschiazzo E."/>
            <person name="Vargas Jentzsch I.M."/>
            <person name="Merkel A."/>
            <person name="Schmitz J."/>
            <person name="Zemann A."/>
            <person name="Churakov G."/>
            <person name="Kriegs J.O."/>
            <person name="Brosius J."/>
            <person name="Murchison E.P."/>
            <person name="Sachidanandam R."/>
            <person name="Smith C."/>
            <person name="Hannon G.J."/>
            <person name="Tsend-Ayush E."/>
            <person name="McMillan D."/>
            <person name="Attenborough R."/>
            <person name="Rens W."/>
            <person name="Ferguson-Smith M."/>
            <person name="Lefevre C.M."/>
            <person name="Sharp J.A."/>
            <person name="Nicholas K.R."/>
            <person name="Ray D.A."/>
            <person name="Kube M."/>
            <person name="Reinhardt R."/>
            <person name="Pringle T.H."/>
            <person name="Taylor J."/>
            <person name="Jones R.C."/>
            <person name="Nixon B."/>
            <person name="Dacheux J.L."/>
            <person name="Niwa H."/>
            <person name="Sekita Y."/>
            <person name="Huang X."/>
            <person name="Stark A."/>
            <person name="Kheradpour P."/>
            <person name="Kellis M."/>
            <person name="Flicek P."/>
            <person name="Chen Y."/>
            <person name="Webber C."/>
            <person name="Hardison R."/>
            <person name="Nelson J."/>
            <person name="Hallsworth-Pepin K."/>
            <person name="Delehaunty K."/>
            <person name="Markovic C."/>
            <person name="Minx P."/>
            <person name="Feng Y."/>
            <person name="Kremitzki C."/>
            <person name="Mitreva M."/>
            <person name="Glasscock J."/>
            <person name="Wylie T."/>
            <person name="Wohldmann P."/>
            <person name="Thiru P."/>
            <person name="Nhan M.N."/>
            <person name="Pohl C.S."/>
            <person name="Smith S.M."/>
            <person name="Hou S."/>
            <person name="Nefedov M."/>
            <person name="de Jong P.J."/>
            <person name="Renfree M.B."/>
            <person name="Mardis E.R."/>
            <person name="Wilson R.K."/>
        </authorList>
    </citation>
    <scope>NUCLEOTIDE SEQUENCE [LARGE SCALE GENOMIC DNA]</scope>
    <source>
        <strain evidence="9 10">Glennie</strain>
    </source>
</reference>
<sequence>MEGPWATWLLSLLLLLQPLLLNGEQGKWIQTECGLPSQRLRETPRIVGGKDAKEGEWPWQVSLRHRRDHICGGTLITQDWVLTAAHCFSPPLETSQFRVVLGELQLFSYPIHAISAAVRKVILHPDYKATEQSEGDLALVQLATPFNFTDYILPVCIPQATDSFPSGLLCSVTGWGNVKQGVQLPKPHTLQEVEVPLIYPSQCNNFFKTQNSKLPVTNAMICAGYPEGGKDSCQGDSGGPLVCSPNSSWFLVGVVSWGHGCALPGKPGVYTFIPAYSRWIQHHVPSLGLGYRNITVWSAAPTGSNPLVASLLHTLLLGTLWFLL</sequence>
<name>A0A6I8MY54_ORNAN</name>
<dbReference type="InterPro" id="IPR018114">
    <property type="entry name" value="TRYPSIN_HIS"/>
</dbReference>
<keyword evidence="4" id="KW-1015">Disulfide bond</keyword>
<dbReference type="InterPro" id="IPR033116">
    <property type="entry name" value="TRYPSIN_SER"/>
</dbReference>
<dbReference type="PROSITE" id="PS00134">
    <property type="entry name" value="TRYPSIN_HIS"/>
    <property type="match status" value="1"/>
</dbReference>
<proteinExistence type="predicted"/>
<dbReference type="PRINTS" id="PR00722">
    <property type="entry name" value="CHYMOTRYPSIN"/>
</dbReference>
<dbReference type="PANTHER" id="PTHR24253">
    <property type="entry name" value="TRANSMEMBRANE PROTEASE SERINE"/>
    <property type="match status" value="1"/>
</dbReference>
<evidence type="ECO:0000256" key="2">
    <source>
        <dbReference type="ARBA" id="ARBA00022729"/>
    </source>
</evidence>
<dbReference type="AlphaFoldDB" id="A0A6I8MY54"/>
<keyword evidence="3 6" id="KW-0378">Hydrolase</keyword>
<evidence type="ECO:0000313" key="9">
    <source>
        <dbReference type="Ensembl" id="ENSOANP00000033647.1"/>
    </source>
</evidence>
<dbReference type="FunFam" id="2.40.10.10:FF:000024">
    <property type="entry name" value="Serine protease 53"/>
    <property type="match status" value="1"/>
</dbReference>
<dbReference type="InParanoid" id="A0A6I8MY54"/>
<dbReference type="GeneID" id="114815111"/>
<keyword evidence="1 6" id="KW-0645">Protease</keyword>
<gene>
    <name evidence="9" type="primary">LOC114815111</name>
</gene>
<dbReference type="InterPro" id="IPR001254">
    <property type="entry name" value="Trypsin_dom"/>
</dbReference>
<evidence type="ECO:0000256" key="5">
    <source>
        <dbReference type="ARBA" id="ARBA00023180"/>
    </source>
</evidence>
<dbReference type="Bgee" id="ENSOANG00000050464">
    <property type="expression patterns" value="Expressed in adult mammalian kidney and 3 other cell types or tissues"/>
</dbReference>
<dbReference type="Ensembl" id="ENSOANT00000063644.1">
    <property type="protein sequence ID" value="ENSOANP00000033647.1"/>
    <property type="gene ID" value="ENSOANG00000050464.1"/>
</dbReference>
<keyword evidence="2 7" id="KW-0732">Signal</keyword>
<feature type="chain" id="PRO_5026205722" description="Peptidase S1 domain-containing protein" evidence="7">
    <location>
        <begin position="24"/>
        <end position="324"/>
    </location>
</feature>
<dbReference type="OrthoDB" id="93664at2759"/>
<reference evidence="9" key="2">
    <citation type="submission" date="2025-08" db="UniProtKB">
        <authorList>
            <consortium name="Ensembl"/>
        </authorList>
    </citation>
    <scope>IDENTIFICATION</scope>
    <source>
        <strain evidence="9">Glennie</strain>
    </source>
</reference>
<feature type="domain" description="Peptidase S1" evidence="8">
    <location>
        <begin position="46"/>
        <end position="285"/>
    </location>
</feature>
<dbReference type="GO" id="GO:0004252">
    <property type="term" value="F:serine-type endopeptidase activity"/>
    <property type="evidence" value="ECO:0007669"/>
    <property type="project" value="InterPro"/>
</dbReference>
<dbReference type="GO" id="GO:0006508">
    <property type="term" value="P:proteolysis"/>
    <property type="evidence" value="ECO:0007669"/>
    <property type="project" value="UniProtKB-KW"/>
</dbReference>
<dbReference type="Gene3D" id="2.40.10.10">
    <property type="entry name" value="Trypsin-like serine proteases"/>
    <property type="match status" value="2"/>
</dbReference>
<dbReference type="GO" id="GO:0005886">
    <property type="term" value="C:plasma membrane"/>
    <property type="evidence" value="ECO:0000318"/>
    <property type="project" value="GO_Central"/>
</dbReference>
<accession>A0A6I8MY54</accession>
<dbReference type="GO" id="GO:0008236">
    <property type="term" value="F:serine-type peptidase activity"/>
    <property type="evidence" value="ECO:0000318"/>
    <property type="project" value="GO_Central"/>
</dbReference>
<dbReference type="PANTHER" id="PTHR24253:SF159">
    <property type="entry name" value="SERINE PROTEASE 42"/>
    <property type="match status" value="1"/>
</dbReference>
<evidence type="ECO:0000259" key="8">
    <source>
        <dbReference type="PROSITE" id="PS50240"/>
    </source>
</evidence>
<evidence type="ECO:0000256" key="1">
    <source>
        <dbReference type="ARBA" id="ARBA00022670"/>
    </source>
</evidence>
<evidence type="ECO:0000256" key="3">
    <source>
        <dbReference type="ARBA" id="ARBA00022801"/>
    </source>
</evidence>